<dbReference type="Proteomes" id="UP000233100">
    <property type="component" value="Chromosome 1"/>
</dbReference>
<dbReference type="GO" id="GO:0046975">
    <property type="term" value="F:histone H3K36 methyltransferase activity"/>
    <property type="evidence" value="ECO:0007669"/>
    <property type="project" value="TreeGrafter"/>
</dbReference>
<sequence>MEIMLDKKQIRAIFLFEFKMDCKAAETTHNINNTFGPGTANKHTVQWWFKKFCKGDESLEVEKHCGQPSEVDNNDQLRAIIETDPLITTGKVAEELSINHSTVIGHLKQIGKVKKLDKWVPH</sequence>
<dbReference type="InterPro" id="IPR041426">
    <property type="entry name" value="Mos1_HTH"/>
</dbReference>
<dbReference type="GO" id="GO:0044774">
    <property type="term" value="P:mitotic DNA integrity checkpoint signaling"/>
    <property type="evidence" value="ECO:0007669"/>
    <property type="project" value="TreeGrafter"/>
</dbReference>
<dbReference type="GO" id="GO:0031297">
    <property type="term" value="P:replication fork processing"/>
    <property type="evidence" value="ECO:0007669"/>
    <property type="project" value="TreeGrafter"/>
</dbReference>
<feature type="domain" description="Mos1 transposase HTH" evidence="1">
    <location>
        <begin position="7"/>
        <end position="56"/>
    </location>
</feature>
<dbReference type="AlphaFoldDB" id="A0A7N9CKH0"/>
<dbReference type="GO" id="GO:0006303">
    <property type="term" value="P:double-strand break repair via nonhomologous end joining"/>
    <property type="evidence" value="ECO:0007669"/>
    <property type="project" value="TreeGrafter"/>
</dbReference>
<reference evidence="2 3" key="1">
    <citation type="submission" date="2013-03" db="EMBL/GenBank/DDBJ databases">
        <authorList>
            <person name="Warren W."/>
            <person name="Wilson R.K."/>
        </authorList>
    </citation>
    <scope>NUCLEOTIDE SEQUENCE</scope>
</reference>
<dbReference type="GeneTree" id="ENSGT00440000033232"/>
<dbReference type="Gene3D" id="1.10.10.10">
    <property type="entry name" value="Winged helix-like DNA-binding domain superfamily/Winged helix DNA-binding domain"/>
    <property type="match status" value="1"/>
</dbReference>
<accession>A0A7N9CKH0</accession>
<proteinExistence type="predicted"/>
<keyword evidence="3" id="KW-1185">Reference proteome</keyword>
<dbReference type="GO" id="GO:0005634">
    <property type="term" value="C:nucleus"/>
    <property type="evidence" value="ECO:0007669"/>
    <property type="project" value="TreeGrafter"/>
</dbReference>
<dbReference type="PANTHER" id="PTHR46060">
    <property type="entry name" value="MARINER MOS1 TRANSPOSASE-LIKE PROTEIN"/>
    <property type="match status" value="1"/>
</dbReference>
<dbReference type="InterPro" id="IPR036388">
    <property type="entry name" value="WH-like_DNA-bd_sf"/>
</dbReference>
<name>A0A7N9CKH0_MACFA</name>
<dbReference type="PANTHER" id="PTHR46060:SF2">
    <property type="entry name" value="HISTONE-LYSINE N-METHYLTRANSFERASE SETMAR"/>
    <property type="match status" value="1"/>
</dbReference>
<dbReference type="InterPro" id="IPR052709">
    <property type="entry name" value="Transposase-MT_Hybrid"/>
</dbReference>
<reference evidence="2" key="3">
    <citation type="submission" date="2025-09" db="UniProtKB">
        <authorList>
            <consortium name="Ensembl"/>
        </authorList>
    </citation>
    <scope>IDENTIFICATION</scope>
</reference>
<evidence type="ECO:0000259" key="1">
    <source>
        <dbReference type="Pfam" id="PF17906"/>
    </source>
</evidence>
<dbReference type="GO" id="GO:0000793">
    <property type="term" value="C:condensed chromosome"/>
    <property type="evidence" value="ECO:0007669"/>
    <property type="project" value="TreeGrafter"/>
</dbReference>
<evidence type="ECO:0000313" key="3">
    <source>
        <dbReference type="Proteomes" id="UP000233100"/>
    </source>
</evidence>
<evidence type="ECO:0000313" key="2">
    <source>
        <dbReference type="Ensembl" id="ENSMFAP00000053159.1"/>
    </source>
</evidence>
<dbReference type="Pfam" id="PF17906">
    <property type="entry name" value="HTH_48"/>
    <property type="match status" value="1"/>
</dbReference>
<dbReference type="GO" id="GO:0044547">
    <property type="term" value="F:DNA topoisomerase binding"/>
    <property type="evidence" value="ECO:0007669"/>
    <property type="project" value="TreeGrafter"/>
</dbReference>
<protein>
    <recommendedName>
        <fullName evidence="1">Mos1 transposase HTH domain-containing protein</fullName>
    </recommendedName>
</protein>
<dbReference type="GO" id="GO:0000014">
    <property type="term" value="F:single-stranded DNA endodeoxyribonuclease activity"/>
    <property type="evidence" value="ECO:0007669"/>
    <property type="project" value="TreeGrafter"/>
</dbReference>
<dbReference type="Ensembl" id="ENSMFAT00000099842.1">
    <property type="protein sequence ID" value="ENSMFAP00000053159.1"/>
    <property type="gene ID" value="ENSMFAG00000062941.1"/>
</dbReference>
<dbReference type="Gene3D" id="1.10.10.1450">
    <property type="match status" value="1"/>
</dbReference>
<dbReference type="GO" id="GO:0003690">
    <property type="term" value="F:double-stranded DNA binding"/>
    <property type="evidence" value="ECO:0007669"/>
    <property type="project" value="TreeGrafter"/>
</dbReference>
<dbReference type="GO" id="GO:0003697">
    <property type="term" value="F:single-stranded DNA binding"/>
    <property type="evidence" value="ECO:0007669"/>
    <property type="project" value="TreeGrafter"/>
</dbReference>
<dbReference type="GO" id="GO:0035861">
    <property type="term" value="C:site of double-strand break"/>
    <property type="evidence" value="ECO:0007669"/>
    <property type="project" value="TreeGrafter"/>
</dbReference>
<dbReference type="GO" id="GO:0000729">
    <property type="term" value="P:DNA double-strand break processing"/>
    <property type="evidence" value="ECO:0007669"/>
    <property type="project" value="TreeGrafter"/>
</dbReference>
<organism evidence="2 3">
    <name type="scientific">Macaca fascicularis</name>
    <name type="common">Crab-eating macaque</name>
    <name type="synonym">Cynomolgus monkey</name>
    <dbReference type="NCBI Taxonomy" id="9541"/>
    <lineage>
        <taxon>Eukaryota</taxon>
        <taxon>Metazoa</taxon>
        <taxon>Chordata</taxon>
        <taxon>Craniata</taxon>
        <taxon>Vertebrata</taxon>
        <taxon>Euteleostomi</taxon>
        <taxon>Mammalia</taxon>
        <taxon>Eutheria</taxon>
        <taxon>Euarchontoglires</taxon>
        <taxon>Primates</taxon>
        <taxon>Haplorrhini</taxon>
        <taxon>Catarrhini</taxon>
        <taxon>Cercopithecidae</taxon>
        <taxon>Cercopithecinae</taxon>
        <taxon>Macaca</taxon>
    </lineage>
</organism>
<dbReference type="GO" id="GO:0015074">
    <property type="term" value="P:DNA integration"/>
    <property type="evidence" value="ECO:0007669"/>
    <property type="project" value="TreeGrafter"/>
</dbReference>
<reference evidence="2" key="2">
    <citation type="submission" date="2025-08" db="UniProtKB">
        <authorList>
            <consortium name="Ensembl"/>
        </authorList>
    </citation>
    <scope>IDENTIFICATION</scope>
</reference>
<dbReference type="GO" id="GO:0042800">
    <property type="term" value="F:histone H3K4 methyltransferase activity"/>
    <property type="evidence" value="ECO:0007669"/>
    <property type="project" value="TreeGrafter"/>
</dbReference>